<comment type="caution">
    <text evidence="3">The sequence shown here is derived from an EMBL/GenBank/DDBJ whole genome shotgun (WGS) entry which is preliminary data.</text>
</comment>
<feature type="compositionally biased region" description="Pro residues" evidence="1">
    <location>
        <begin position="53"/>
        <end position="62"/>
    </location>
</feature>
<dbReference type="OrthoDB" id="3942097at2759"/>
<dbReference type="GO" id="GO:0035556">
    <property type="term" value="P:intracellular signal transduction"/>
    <property type="evidence" value="ECO:0007669"/>
    <property type="project" value="TreeGrafter"/>
</dbReference>
<dbReference type="GO" id="GO:0004672">
    <property type="term" value="F:protein kinase activity"/>
    <property type="evidence" value="ECO:0007669"/>
    <property type="project" value="InterPro"/>
</dbReference>
<proteinExistence type="predicted"/>
<dbReference type="Pfam" id="PF07714">
    <property type="entry name" value="PK_Tyr_Ser-Thr"/>
    <property type="match status" value="1"/>
</dbReference>
<dbReference type="PROSITE" id="PS50011">
    <property type="entry name" value="PROTEIN_KINASE_DOM"/>
    <property type="match status" value="1"/>
</dbReference>
<dbReference type="PANTHER" id="PTHR48015">
    <property type="entry name" value="SERINE/THREONINE-PROTEIN KINASE TAO"/>
    <property type="match status" value="1"/>
</dbReference>
<dbReference type="InterPro" id="IPR000719">
    <property type="entry name" value="Prot_kinase_dom"/>
</dbReference>
<evidence type="ECO:0000256" key="1">
    <source>
        <dbReference type="SAM" id="MobiDB-lite"/>
    </source>
</evidence>
<dbReference type="EMBL" id="MU001510">
    <property type="protein sequence ID" value="KAF2439140.1"/>
    <property type="molecule type" value="Genomic_DNA"/>
</dbReference>
<dbReference type="Gene3D" id="1.10.510.10">
    <property type="entry name" value="Transferase(Phosphotransferase) domain 1"/>
    <property type="match status" value="1"/>
</dbReference>
<dbReference type="PANTHER" id="PTHR48015:SF16">
    <property type="entry name" value="SERINE_THREONINE-PROTEIN KINASE SULU"/>
    <property type="match status" value="1"/>
</dbReference>
<reference evidence="3" key="1">
    <citation type="journal article" date="2020" name="Stud. Mycol.">
        <title>101 Dothideomycetes genomes: a test case for predicting lifestyles and emergence of pathogens.</title>
        <authorList>
            <person name="Haridas S."/>
            <person name="Albert R."/>
            <person name="Binder M."/>
            <person name="Bloem J."/>
            <person name="Labutti K."/>
            <person name="Salamov A."/>
            <person name="Andreopoulos B."/>
            <person name="Baker S."/>
            <person name="Barry K."/>
            <person name="Bills G."/>
            <person name="Bluhm B."/>
            <person name="Cannon C."/>
            <person name="Castanera R."/>
            <person name="Culley D."/>
            <person name="Daum C."/>
            <person name="Ezra D."/>
            <person name="Gonzalez J."/>
            <person name="Henrissat B."/>
            <person name="Kuo A."/>
            <person name="Liang C."/>
            <person name="Lipzen A."/>
            <person name="Lutzoni F."/>
            <person name="Magnuson J."/>
            <person name="Mondo S."/>
            <person name="Nolan M."/>
            <person name="Ohm R."/>
            <person name="Pangilinan J."/>
            <person name="Park H.-J."/>
            <person name="Ramirez L."/>
            <person name="Alfaro M."/>
            <person name="Sun H."/>
            <person name="Tritt A."/>
            <person name="Yoshinaga Y."/>
            <person name="Zwiers L.-H."/>
            <person name="Turgeon B."/>
            <person name="Goodwin S."/>
            <person name="Spatafora J."/>
            <person name="Crous P."/>
            <person name="Grigoriev I."/>
        </authorList>
    </citation>
    <scope>NUCLEOTIDE SEQUENCE</scope>
    <source>
        <strain evidence="3">CBS 690.94</strain>
    </source>
</reference>
<dbReference type="InterPro" id="IPR001245">
    <property type="entry name" value="Ser-Thr/Tyr_kinase_cat_dom"/>
</dbReference>
<feature type="domain" description="Protein kinase" evidence="2">
    <location>
        <begin position="103"/>
        <end position="359"/>
    </location>
</feature>
<dbReference type="SUPFAM" id="SSF56112">
    <property type="entry name" value="Protein kinase-like (PK-like)"/>
    <property type="match status" value="1"/>
</dbReference>
<gene>
    <name evidence="3" type="ORF">P171DRAFT_490574</name>
</gene>
<accession>A0A9P4P845</accession>
<dbReference type="GO" id="GO:0005524">
    <property type="term" value="F:ATP binding"/>
    <property type="evidence" value="ECO:0007669"/>
    <property type="project" value="InterPro"/>
</dbReference>
<dbReference type="SMART" id="SM00220">
    <property type="entry name" value="S_TKc"/>
    <property type="match status" value="1"/>
</dbReference>
<evidence type="ECO:0000313" key="4">
    <source>
        <dbReference type="Proteomes" id="UP000799764"/>
    </source>
</evidence>
<name>A0A9P4P845_9PLEO</name>
<dbReference type="AlphaFoldDB" id="A0A9P4P845"/>
<dbReference type="Proteomes" id="UP000799764">
    <property type="component" value="Unassembled WGS sequence"/>
</dbReference>
<organism evidence="3 4">
    <name type="scientific">Karstenula rhodostoma CBS 690.94</name>
    <dbReference type="NCBI Taxonomy" id="1392251"/>
    <lineage>
        <taxon>Eukaryota</taxon>
        <taxon>Fungi</taxon>
        <taxon>Dikarya</taxon>
        <taxon>Ascomycota</taxon>
        <taxon>Pezizomycotina</taxon>
        <taxon>Dothideomycetes</taxon>
        <taxon>Pleosporomycetidae</taxon>
        <taxon>Pleosporales</taxon>
        <taxon>Massarineae</taxon>
        <taxon>Didymosphaeriaceae</taxon>
        <taxon>Karstenula</taxon>
    </lineage>
</organism>
<dbReference type="InterPro" id="IPR011009">
    <property type="entry name" value="Kinase-like_dom_sf"/>
</dbReference>
<evidence type="ECO:0000313" key="3">
    <source>
        <dbReference type="EMBL" id="KAF2439140.1"/>
    </source>
</evidence>
<sequence length="359" mass="40921">MSDKHRATSARPHGHTFDRLPRPQRIFDPTLAVPTKVALEVMARQSNESLQPMRPPPKPPINRSPKVNASSSSERREFHVSADTALPATDLRRPLSQPDEPPRKLGLVITLGTFTQDGQEWDVRAQRGRRGLIMVKKRDRAPGSVEKEAHSVSKHENIINLLGVVLQGEIIELSFEYSRFTLAQVLHVHLKLEERHIQCIAHAVFGALDHLAQHRMMHHNVQAKTIRFTTPDIRIVLSDFEAVTADKGSRTDSSDLIDLGFVLLECMEGRILPAEKRSKDFILEQRTANRVFGLTNAEIWSGCQDLIDFLDELFNERRTVSARYSRHHPFVSSQVDYECMRPYIELVSLECHTSWVPEE</sequence>
<keyword evidence="4" id="KW-1185">Reference proteome</keyword>
<evidence type="ECO:0000259" key="2">
    <source>
        <dbReference type="PROSITE" id="PS50011"/>
    </source>
</evidence>
<protein>
    <recommendedName>
        <fullName evidence="2">Protein kinase domain-containing protein</fullName>
    </recommendedName>
</protein>
<dbReference type="InterPro" id="IPR050285">
    <property type="entry name" value="STE20_Ser/Thr_kinase"/>
</dbReference>
<feature type="region of interest" description="Disordered" evidence="1">
    <location>
        <begin position="1"/>
        <end position="102"/>
    </location>
</feature>
<dbReference type="GO" id="GO:0043408">
    <property type="term" value="P:regulation of MAPK cascade"/>
    <property type="evidence" value="ECO:0007669"/>
    <property type="project" value="TreeGrafter"/>
</dbReference>